<dbReference type="PANTHER" id="PTHR47506">
    <property type="entry name" value="TRANSCRIPTIONAL REGULATORY PROTEIN"/>
    <property type="match status" value="1"/>
</dbReference>
<dbReference type="InterPro" id="IPR011075">
    <property type="entry name" value="TetR_C"/>
</dbReference>
<dbReference type="SUPFAM" id="SSF46689">
    <property type="entry name" value="Homeodomain-like"/>
    <property type="match status" value="1"/>
</dbReference>
<keyword evidence="2 4" id="KW-0238">DNA-binding</keyword>
<dbReference type="RefSeq" id="WP_037446150.1">
    <property type="nucleotide sequence ID" value="NZ_JFHR01000001.1"/>
</dbReference>
<dbReference type="InterPro" id="IPR036271">
    <property type="entry name" value="Tet_transcr_reg_TetR-rel_C_sf"/>
</dbReference>
<dbReference type="Gene3D" id="1.10.10.60">
    <property type="entry name" value="Homeodomain-like"/>
    <property type="match status" value="1"/>
</dbReference>
<dbReference type="PRINTS" id="PR00455">
    <property type="entry name" value="HTHTETR"/>
</dbReference>
<dbReference type="eggNOG" id="COG1309">
    <property type="taxonomic scope" value="Bacteria"/>
</dbReference>
<organism evidence="6 7">
    <name type="scientific">Sphingobium chlorophenolicum</name>
    <dbReference type="NCBI Taxonomy" id="46429"/>
    <lineage>
        <taxon>Bacteria</taxon>
        <taxon>Pseudomonadati</taxon>
        <taxon>Pseudomonadota</taxon>
        <taxon>Alphaproteobacteria</taxon>
        <taxon>Sphingomonadales</taxon>
        <taxon>Sphingomonadaceae</taxon>
        <taxon>Sphingobium</taxon>
    </lineage>
</organism>
<dbReference type="Gene3D" id="1.10.357.10">
    <property type="entry name" value="Tetracycline Repressor, domain 2"/>
    <property type="match status" value="1"/>
</dbReference>
<accession>A0A081RJJ4</accession>
<keyword evidence="1" id="KW-0805">Transcription regulation</keyword>
<evidence type="ECO:0000313" key="6">
    <source>
        <dbReference type="EMBL" id="KEQ55367.1"/>
    </source>
</evidence>
<comment type="caution">
    <text evidence="6">The sequence shown here is derived from an EMBL/GenBank/DDBJ whole genome shotgun (WGS) entry which is preliminary data.</text>
</comment>
<dbReference type="PATRIC" id="fig|46429.4.peg.4"/>
<feature type="DNA-binding region" description="H-T-H motif" evidence="4">
    <location>
        <begin position="32"/>
        <end position="51"/>
    </location>
</feature>
<proteinExistence type="predicted"/>
<sequence length="198" mass="21141">MRVSRKQAEMNREHVIDVASRLFREHGFDGIGLDDLMKGAGLTRGAFYGQFPSKAALAEEASERALTQSVNKLADAACADADRPVSALANYYLSVAHRDFASGGCALAALASDAAREGDGVRSKFTEGVEAHLELFEDVLSSSPKRKDFDDAAIILSTLVGALTLARAVNDETLSRRILTAAARFVADDYSPEKSATA</sequence>
<reference evidence="6 7" key="1">
    <citation type="submission" date="2014-02" db="EMBL/GenBank/DDBJ databases">
        <title>Whole genome sequence of Sphingobium chlorophenolicum NBRC 16172.</title>
        <authorList>
            <person name="Gan H.M."/>
            <person name="Gan H.Y."/>
            <person name="Chew T.H."/>
            <person name="Savka M.A."/>
        </authorList>
    </citation>
    <scope>NUCLEOTIDE SEQUENCE [LARGE SCALE GENOMIC DNA]</scope>
    <source>
        <strain evidence="6 7">NBRC 16172</strain>
    </source>
</reference>
<dbReference type="OrthoDB" id="9798857at2"/>
<name>A0A081RJJ4_SPHCR</name>
<dbReference type="InterPro" id="IPR001647">
    <property type="entry name" value="HTH_TetR"/>
</dbReference>
<dbReference type="PROSITE" id="PS50977">
    <property type="entry name" value="HTH_TETR_2"/>
    <property type="match status" value="1"/>
</dbReference>
<dbReference type="GO" id="GO:0003677">
    <property type="term" value="F:DNA binding"/>
    <property type="evidence" value="ECO:0007669"/>
    <property type="project" value="UniProtKB-UniRule"/>
</dbReference>
<evidence type="ECO:0000256" key="3">
    <source>
        <dbReference type="ARBA" id="ARBA00023163"/>
    </source>
</evidence>
<evidence type="ECO:0000256" key="2">
    <source>
        <dbReference type="ARBA" id="ARBA00023125"/>
    </source>
</evidence>
<evidence type="ECO:0000256" key="1">
    <source>
        <dbReference type="ARBA" id="ARBA00023015"/>
    </source>
</evidence>
<dbReference type="EMBL" id="JFHR01000001">
    <property type="protein sequence ID" value="KEQ55367.1"/>
    <property type="molecule type" value="Genomic_DNA"/>
</dbReference>
<dbReference type="AlphaFoldDB" id="A0A081RJJ4"/>
<dbReference type="Proteomes" id="UP000028411">
    <property type="component" value="Unassembled WGS sequence"/>
</dbReference>
<evidence type="ECO:0000256" key="4">
    <source>
        <dbReference type="PROSITE-ProRule" id="PRU00335"/>
    </source>
</evidence>
<protein>
    <submittedName>
        <fullName evidence="6">Regulatory protein TetR</fullName>
    </submittedName>
</protein>
<evidence type="ECO:0000259" key="5">
    <source>
        <dbReference type="PROSITE" id="PS50977"/>
    </source>
</evidence>
<dbReference type="PANTHER" id="PTHR47506:SF7">
    <property type="entry name" value="TRANSCRIPTIONAL REGULATORY PROTEIN"/>
    <property type="match status" value="1"/>
</dbReference>
<dbReference type="Pfam" id="PF00440">
    <property type="entry name" value="TetR_N"/>
    <property type="match status" value="1"/>
</dbReference>
<dbReference type="Pfam" id="PF16925">
    <property type="entry name" value="TetR_C_13"/>
    <property type="match status" value="1"/>
</dbReference>
<dbReference type="InterPro" id="IPR009057">
    <property type="entry name" value="Homeodomain-like_sf"/>
</dbReference>
<feature type="domain" description="HTH tetR-type" evidence="5">
    <location>
        <begin position="9"/>
        <end position="69"/>
    </location>
</feature>
<gene>
    <name evidence="6" type="ORF">BV95_00002</name>
</gene>
<dbReference type="SUPFAM" id="SSF48498">
    <property type="entry name" value="Tetracyclin repressor-like, C-terminal domain"/>
    <property type="match status" value="1"/>
</dbReference>
<keyword evidence="3" id="KW-0804">Transcription</keyword>
<evidence type="ECO:0000313" key="7">
    <source>
        <dbReference type="Proteomes" id="UP000028411"/>
    </source>
</evidence>